<proteinExistence type="predicted"/>
<feature type="domain" description="WRKY19-like zinc finger" evidence="2">
    <location>
        <begin position="220"/>
        <end position="243"/>
    </location>
</feature>
<organism evidence="3 4">
    <name type="scientific">Saprolegnia diclina (strain VS20)</name>
    <dbReference type="NCBI Taxonomy" id="1156394"/>
    <lineage>
        <taxon>Eukaryota</taxon>
        <taxon>Sar</taxon>
        <taxon>Stramenopiles</taxon>
        <taxon>Oomycota</taxon>
        <taxon>Saprolegniomycetes</taxon>
        <taxon>Saprolegniales</taxon>
        <taxon>Saprolegniaceae</taxon>
        <taxon>Saprolegnia</taxon>
    </lineage>
</organism>
<feature type="region of interest" description="Disordered" evidence="1">
    <location>
        <begin position="233"/>
        <end position="252"/>
    </location>
</feature>
<dbReference type="Pfam" id="PF24906">
    <property type="entry name" value="Zf_WRKY19"/>
    <property type="match status" value="3"/>
</dbReference>
<dbReference type="VEuPathDB" id="FungiDB:SDRG_00173"/>
<dbReference type="Proteomes" id="UP000030762">
    <property type="component" value="Unassembled WGS sequence"/>
</dbReference>
<feature type="compositionally biased region" description="Basic residues" evidence="1">
    <location>
        <begin position="237"/>
        <end position="252"/>
    </location>
</feature>
<dbReference type="PANTHER" id="PTHR31827">
    <property type="entry name" value="EMB|CAB89363.1"/>
    <property type="match status" value="1"/>
</dbReference>
<evidence type="ECO:0000313" key="4">
    <source>
        <dbReference type="Proteomes" id="UP000030762"/>
    </source>
</evidence>
<evidence type="ECO:0000256" key="1">
    <source>
        <dbReference type="SAM" id="MobiDB-lite"/>
    </source>
</evidence>
<dbReference type="InParanoid" id="T0SAS4"/>
<evidence type="ECO:0000313" key="3">
    <source>
        <dbReference type="EMBL" id="EQC42438.1"/>
    </source>
</evidence>
<reference evidence="3 4" key="1">
    <citation type="submission" date="2012-04" db="EMBL/GenBank/DDBJ databases">
        <title>The Genome Sequence of Saprolegnia declina VS20.</title>
        <authorList>
            <consortium name="The Broad Institute Genome Sequencing Platform"/>
            <person name="Russ C."/>
            <person name="Nusbaum C."/>
            <person name="Tyler B."/>
            <person name="van West P."/>
            <person name="Dieguez-Uribeondo J."/>
            <person name="de Bruijn I."/>
            <person name="Tripathy S."/>
            <person name="Jiang R."/>
            <person name="Young S.K."/>
            <person name="Zeng Q."/>
            <person name="Gargeya S."/>
            <person name="Fitzgerald M."/>
            <person name="Haas B."/>
            <person name="Abouelleil A."/>
            <person name="Alvarado L."/>
            <person name="Arachchi H.M."/>
            <person name="Berlin A."/>
            <person name="Chapman S.B."/>
            <person name="Goldberg J."/>
            <person name="Griggs A."/>
            <person name="Gujja S."/>
            <person name="Hansen M."/>
            <person name="Howarth C."/>
            <person name="Imamovic A."/>
            <person name="Larimer J."/>
            <person name="McCowen C."/>
            <person name="Montmayeur A."/>
            <person name="Murphy C."/>
            <person name="Neiman D."/>
            <person name="Pearson M."/>
            <person name="Priest M."/>
            <person name="Roberts A."/>
            <person name="Saif S."/>
            <person name="Shea T."/>
            <person name="Sisk P."/>
            <person name="Sykes S."/>
            <person name="Wortman J."/>
            <person name="Nusbaum C."/>
            <person name="Birren B."/>
        </authorList>
    </citation>
    <scope>NUCLEOTIDE SEQUENCE [LARGE SCALE GENOMIC DNA]</scope>
    <source>
        <strain evidence="3 4">VS20</strain>
    </source>
</reference>
<sequence>MSSDCSVPLEMAEGENAGDVFNLLWPVAGAPDIRNVAMSMLTLKRAANDWPATDGWPLDVTCDEPMHEDSTGAHLRDACPVKLVDASTIDLSVLCSLSHLRDSDDGLNMSSSSSEDDGSPLLSDDEDESDAPSTLRAKRERTDDEDDSDFMARVQKVRRSASKSRRFRAVDILPCKHPGCTKGARSRGLCKRHGGGKRCSVDDCARSDQGGGFCIKHGGGRRCAVEDCKNSSQSRGLCKRHGGIRPRRRNPS</sequence>
<name>T0SAS4_SAPDV</name>
<dbReference type="PANTHER" id="PTHR31827:SF1">
    <property type="entry name" value="EMB|CAB89363.1"/>
    <property type="match status" value="1"/>
</dbReference>
<dbReference type="STRING" id="1156394.T0SAS4"/>
<dbReference type="EMBL" id="JH767132">
    <property type="protein sequence ID" value="EQC42438.1"/>
    <property type="molecule type" value="Genomic_DNA"/>
</dbReference>
<dbReference type="OrthoDB" id="62191at2759"/>
<feature type="region of interest" description="Disordered" evidence="1">
    <location>
        <begin position="104"/>
        <end position="151"/>
    </location>
</feature>
<dbReference type="RefSeq" id="XP_008603861.1">
    <property type="nucleotide sequence ID" value="XM_008605639.1"/>
</dbReference>
<evidence type="ECO:0000259" key="2">
    <source>
        <dbReference type="Pfam" id="PF24906"/>
    </source>
</evidence>
<feature type="domain" description="WRKY19-like zinc finger" evidence="2">
    <location>
        <begin position="196"/>
        <end position="219"/>
    </location>
</feature>
<protein>
    <recommendedName>
        <fullName evidence="2">WRKY19-like zinc finger domain-containing protein</fullName>
    </recommendedName>
</protein>
<gene>
    <name evidence="3" type="ORF">SDRG_00173</name>
</gene>
<dbReference type="AlphaFoldDB" id="T0SAS4"/>
<dbReference type="InterPro" id="IPR056866">
    <property type="entry name" value="Znf_WRKY19"/>
</dbReference>
<accession>T0SAS4</accession>
<feature type="compositionally biased region" description="Acidic residues" evidence="1">
    <location>
        <begin position="114"/>
        <end position="130"/>
    </location>
</feature>
<dbReference type="OMA" id="RAANDWP"/>
<keyword evidence="4" id="KW-1185">Reference proteome</keyword>
<feature type="domain" description="WRKY19-like zinc finger" evidence="2">
    <location>
        <begin position="175"/>
        <end position="195"/>
    </location>
</feature>
<dbReference type="GeneID" id="19940900"/>